<dbReference type="InterPro" id="IPR023184">
    <property type="entry name" value="Ubol_cytC_Rdtase_hinge_dom"/>
</dbReference>
<evidence type="ECO:0000313" key="11">
    <source>
        <dbReference type="Proteomes" id="UP000308267"/>
    </source>
</evidence>
<comment type="subcellular location">
    <subcellularLocation>
        <location evidence="1">Mitochondrion inner membrane</location>
    </subcellularLocation>
</comment>
<keyword evidence="11" id="KW-1185">Reference proteome</keyword>
<comment type="similarity">
    <text evidence="2">Belongs to the UQCRH/QCR6 family.</text>
</comment>
<evidence type="ECO:0000256" key="4">
    <source>
        <dbReference type="ARBA" id="ARBA00022660"/>
    </source>
</evidence>
<dbReference type="Pfam" id="PF02320">
    <property type="entry name" value="UCR_hinge"/>
    <property type="match status" value="1"/>
</dbReference>
<proteinExistence type="inferred from homology"/>
<dbReference type="GO" id="GO:0005743">
    <property type="term" value="C:mitochondrial inner membrane"/>
    <property type="evidence" value="ECO:0007669"/>
    <property type="project" value="UniProtKB-SubCell"/>
</dbReference>
<keyword evidence="3" id="KW-0813">Transport</keyword>
<evidence type="ECO:0000256" key="5">
    <source>
        <dbReference type="ARBA" id="ARBA00022792"/>
    </source>
</evidence>
<dbReference type="EMBL" id="SJOL01007804">
    <property type="protein sequence ID" value="TGZ61809.1"/>
    <property type="molecule type" value="Genomic_DNA"/>
</dbReference>
<sequence>MLQGHGQPIRVLGVAQSTVTSPVSTLCGVMSNGDLVDPIDLLREQAQNSSKCRSFVEKLQACGERQPKTKESCEEEFIDLLECSDAIVAPQIFKVLK</sequence>
<evidence type="ECO:0000256" key="8">
    <source>
        <dbReference type="ARBA" id="ARBA00023136"/>
    </source>
</evidence>
<dbReference type="SUPFAM" id="SSF81531">
    <property type="entry name" value="Non-heme 11 kDa protein of cytochrome bc1 complex (Ubiquinol-cytochrome c reductase)"/>
    <property type="match status" value="1"/>
</dbReference>
<comment type="caution">
    <text evidence="10">The sequence shown here is derived from an EMBL/GenBank/DDBJ whole genome shotgun (WGS) entry which is preliminary data.</text>
</comment>
<reference evidence="10 11" key="1">
    <citation type="journal article" date="2019" name="BMC Genomics">
        <title>New insights from Opisthorchis felineus genome: update on genomics of the epidemiologically important liver flukes.</title>
        <authorList>
            <person name="Ershov N.I."/>
            <person name="Mordvinov V.A."/>
            <person name="Prokhortchouk E.B."/>
            <person name="Pakharukova M.Y."/>
            <person name="Gunbin K.V."/>
            <person name="Ustyantsev K."/>
            <person name="Genaev M.A."/>
            <person name="Blinov A.G."/>
            <person name="Mazur A."/>
            <person name="Boulygina E."/>
            <person name="Tsygankova S."/>
            <person name="Khrameeva E."/>
            <person name="Chekanov N."/>
            <person name="Fan G."/>
            <person name="Xiao A."/>
            <person name="Zhang H."/>
            <person name="Xu X."/>
            <person name="Yang H."/>
            <person name="Solovyev V."/>
            <person name="Lee S.M."/>
            <person name="Liu X."/>
            <person name="Afonnikov D.A."/>
            <person name="Skryabin K.G."/>
        </authorList>
    </citation>
    <scope>NUCLEOTIDE SEQUENCE [LARGE SCALE GENOMIC DNA]</scope>
    <source>
        <strain evidence="10">AK-0245</strain>
        <tissue evidence="10">Whole organism</tissue>
    </source>
</reference>
<keyword evidence="4" id="KW-0679">Respiratory chain</keyword>
<protein>
    <recommendedName>
        <fullName evidence="9">Ubiquinol-cytochrome C reductase hinge domain-containing protein</fullName>
    </recommendedName>
</protein>
<keyword evidence="8" id="KW-0472">Membrane</keyword>
<evidence type="ECO:0000256" key="1">
    <source>
        <dbReference type="ARBA" id="ARBA00004273"/>
    </source>
</evidence>
<evidence type="ECO:0000256" key="6">
    <source>
        <dbReference type="ARBA" id="ARBA00022982"/>
    </source>
</evidence>
<organism evidence="10 11">
    <name type="scientific">Opisthorchis felineus</name>
    <dbReference type="NCBI Taxonomy" id="147828"/>
    <lineage>
        <taxon>Eukaryota</taxon>
        <taxon>Metazoa</taxon>
        <taxon>Spiralia</taxon>
        <taxon>Lophotrochozoa</taxon>
        <taxon>Platyhelminthes</taxon>
        <taxon>Trematoda</taxon>
        <taxon>Digenea</taxon>
        <taxon>Opisthorchiida</taxon>
        <taxon>Opisthorchiata</taxon>
        <taxon>Opisthorchiidae</taxon>
        <taxon>Opisthorchis</taxon>
    </lineage>
</organism>
<evidence type="ECO:0000313" key="10">
    <source>
        <dbReference type="EMBL" id="TGZ61809.1"/>
    </source>
</evidence>
<evidence type="ECO:0000256" key="7">
    <source>
        <dbReference type="ARBA" id="ARBA00023128"/>
    </source>
</evidence>
<keyword evidence="6" id="KW-0249">Electron transport</keyword>
<keyword evidence="7" id="KW-0496">Mitochondrion</keyword>
<dbReference type="Gene3D" id="1.10.287.20">
    <property type="entry name" value="Ubiquinol-cytochrome C reductase hinge domain"/>
    <property type="match status" value="1"/>
</dbReference>
<dbReference type="InterPro" id="IPR036811">
    <property type="entry name" value="Ubol_cytC_Rdtase_hinge_dom_sf"/>
</dbReference>
<keyword evidence="5" id="KW-0999">Mitochondrion inner membrane</keyword>
<feature type="domain" description="Ubiquinol-cytochrome C reductase hinge" evidence="9">
    <location>
        <begin position="37"/>
        <end position="97"/>
    </location>
</feature>
<evidence type="ECO:0000256" key="2">
    <source>
        <dbReference type="ARBA" id="ARBA00006498"/>
    </source>
</evidence>
<evidence type="ECO:0000259" key="9">
    <source>
        <dbReference type="Pfam" id="PF02320"/>
    </source>
</evidence>
<dbReference type="AlphaFoldDB" id="A0A4S2LL82"/>
<name>A0A4S2LL82_OPIFE</name>
<gene>
    <name evidence="10" type="ORF">CRM22_007774</name>
</gene>
<dbReference type="Proteomes" id="UP000308267">
    <property type="component" value="Unassembled WGS sequence"/>
</dbReference>
<evidence type="ECO:0000256" key="3">
    <source>
        <dbReference type="ARBA" id="ARBA00022448"/>
    </source>
</evidence>
<accession>A0A4S2LL82</accession>
<dbReference type="OrthoDB" id="405848at2759"/>
<dbReference type="STRING" id="147828.A0A4S2LL82"/>